<evidence type="ECO:0000313" key="3">
    <source>
        <dbReference type="Proteomes" id="UP001154282"/>
    </source>
</evidence>
<dbReference type="SUPFAM" id="SSF81383">
    <property type="entry name" value="F-box domain"/>
    <property type="match status" value="1"/>
</dbReference>
<dbReference type="FunFam" id="1.20.1280.50:FF:000023">
    <property type="entry name" value="F-box/LRR-repeat protein 4"/>
    <property type="match status" value="1"/>
</dbReference>
<dbReference type="SUPFAM" id="SSF52047">
    <property type="entry name" value="RNI-like"/>
    <property type="match status" value="1"/>
</dbReference>
<evidence type="ECO:0000259" key="1">
    <source>
        <dbReference type="SMART" id="SM00256"/>
    </source>
</evidence>
<dbReference type="InterPro" id="IPR001810">
    <property type="entry name" value="F-box_dom"/>
</dbReference>
<accession>A0AAV0P6L9</accession>
<dbReference type="AlphaFoldDB" id="A0AAV0P6L9"/>
<dbReference type="InterPro" id="IPR036047">
    <property type="entry name" value="F-box-like_dom_sf"/>
</dbReference>
<dbReference type="SMART" id="SM00256">
    <property type="entry name" value="FBOX"/>
    <property type="match status" value="1"/>
</dbReference>
<protein>
    <recommendedName>
        <fullName evidence="1">F-box domain-containing protein</fullName>
    </recommendedName>
</protein>
<dbReference type="InterPro" id="IPR032675">
    <property type="entry name" value="LRR_dom_sf"/>
</dbReference>
<name>A0AAV0P6L9_9ROSI</name>
<comment type="caution">
    <text evidence="2">The sequence shown here is derived from an EMBL/GenBank/DDBJ whole genome shotgun (WGS) entry which is preliminary data.</text>
</comment>
<dbReference type="Gene3D" id="1.20.1280.50">
    <property type="match status" value="1"/>
</dbReference>
<dbReference type="Pfam" id="PF18511">
    <property type="entry name" value="F-box_5"/>
    <property type="match status" value="1"/>
</dbReference>
<dbReference type="EMBL" id="CAMGYJ010000008">
    <property type="protein sequence ID" value="CAI0466488.1"/>
    <property type="molecule type" value="Genomic_DNA"/>
</dbReference>
<dbReference type="Proteomes" id="UP001154282">
    <property type="component" value="Unassembled WGS sequence"/>
</dbReference>
<feature type="domain" description="F-box" evidence="1">
    <location>
        <begin position="18"/>
        <end position="59"/>
    </location>
</feature>
<dbReference type="GO" id="GO:0031146">
    <property type="term" value="P:SCF-dependent proteasomal ubiquitin-dependent protein catabolic process"/>
    <property type="evidence" value="ECO:0007669"/>
    <property type="project" value="TreeGrafter"/>
</dbReference>
<dbReference type="Gene3D" id="3.80.10.10">
    <property type="entry name" value="Ribonuclease Inhibitor"/>
    <property type="match status" value="3"/>
</dbReference>
<dbReference type="Pfam" id="PF25372">
    <property type="entry name" value="DUF7885"/>
    <property type="match status" value="3"/>
</dbReference>
<reference evidence="2" key="1">
    <citation type="submission" date="2022-08" db="EMBL/GenBank/DDBJ databases">
        <authorList>
            <person name="Gutierrez-Valencia J."/>
        </authorList>
    </citation>
    <scope>NUCLEOTIDE SEQUENCE</scope>
</reference>
<gene>
    <name evidence="2" type="ORF">LITE_LOCUS37050</name>
</gene>
<dbReference type="PANTHER" id="PTHR13318:SF41">
    <property type="entry name" value="F-BOX_LRR-REPEAT PROTEIN 4"/>
    <property type="match status" value="1"/>
</dbReference>
<dbReference type="InterPro" id="IPR057207">
    <property type="entry name" value="FBXL15_LRR"/>
</dbReference>
<dbReference type="CDD" id="cd22159">
    <property type="entry name" value="F-box_AtTIR1-like"/>
    <property type="match status" value="1"/>
</dbReference>
<sequence>MSPRTKSMRCHDWINTLLPEEIVLEIFRRLDSKHTRDACSLVCKRWLSLERLSRTTLRIGASGNPDFFIHLLSSRFPNIKTIHIDERLSISLPSQLGRKRRKSGSSYFKLHSVFQEDMPEAEQFDSYCLSDLGLITLSDQFPALERLSLIWCSNVSSLGLVSLSLKCSLLKSLDLQGCYVGDGGLAAIGRCCKQLQELNLRFCEGLSDVGLVELAEGCSKSLKTLGVAACAKITDKSLVAVGSHCKSLETLSLDSECIHNDGVLAVAKGCPLLKVLKLQCINVTDDALIAVGKYCSSLEALALYSFQRFTDRGLCAIGAGSKKLKNLTLSDCYFLSDQGLGSIATGCKELTHLEVNGCHNIGSVGLEAIGRSCTRLTELALLYCQRIGDNALHEIGKGCKFLEALHLVDCSSIGDDAICSIAKGCTNLKKLHIRRCYEVGNKGIMAIGDNCKSLADLSLRFCDRLKYSSPDHLRYPSFFPLGLHKPYLLFPHALVDLSMLIELFCFCWHNHNEHHELPVTVGDEALVSIGQCHSLQTLNVSGCHQIGDAGIIAVARGCPDLSYLDVSVLQNLGDMALAELGEGCPALKEIVISHCRQITDVGLSHLVRNCAMLESCHVVYCPGVTAVGIATLVSGCPNIKKVLVEKWKVSERTKRRAGSVISYLCIDL</sequence>
<proteinExistence type="predicted"/>
<dbReference type="FunFam" id="3.80.10.10:FF:001196">
    <property type="entry name" value="F-box/LRR-repeat protein 4"/>
    <property type="match status" value="1"/>
</dbReference>
<dbReference type="PANTHER" id="PTHR13318">
    <property type="entry name" value="PARTNER OF PAIRED, ISOFORM B-RELATED"/>
    <property type="match status" value="1"/>
</dbReference>
<evidence type="ECO:0000313" key="2">
    <source>
        <dbReference type="EMBL" id="CAI0466488.1"/>
    </source>
</evidence>
<dbReference type="InterPro" id="IPR041567">
    <property type="entry name" value="COI1_F-box"/>
</dbReference>
<dbReference type="SMART" id="SM00367">
    <property type="entry name" value="LRR_CC"/>
    <property type="match status" value="16"/>
</dbReference>
<organism evidence="2 3">
    <name type="scientific">Linum tenue</name>
    <dbReference type="NCBI Taxonomy" id="586396"/>
    <lineage>
        <taxon>Eukaryota</taxon>
        <taxon>Viridiplantae</taxon>
        <taxon>Streptophyta</taxon>
        <taxon>Embryophyta</taxon>
        <taxon>Tracheophyta</taxon>
        <taxon>Spermatophyta</taxon>
        <taxon>Magnoliopsida</taxon>
        <taxon>eudicotyledons</taxon>
        <taxon>Gunneridae</taxon>
        <taxon>Pentapetalae</taxon>
        <taxon>rosids</taxon>
        <taxon>fabids</taxon>
        <taxon>Malpighiales</taxon>
        <taxon>Linaceae</taxon>
        <taxon>Linum</taxon>
    </lineage>
</organism>
<keyword evidence="3" id="KW-1185">Reference proteome</keyword>
<dbReference type="InterPro" id="IPR006553">
    <property type="entry name" value="Leu-rich_rpt_Cys-con_subtyp"/>
</dbReference>
<dbReference type="GO" id="GO:0019005">
    <property type="term" value="C:SCF ubiquitin ligase complex"/>
    <property type="evidence" value="ECO:0007669"/>
    <property type="project" value="TreeGrafter"/>
</dbReference>